<comment type="caution">
    <text evidence="9">The sequence shown here is derived from an EMBL/GenBank/DDBJ whole genome shotgun (WGS) entry which is preliminary data.</text>
</comment>
<dbReference type="GO" id="GO:0022900">
    <property type="term" value="P:electron transport chain"/>
    <property type="evidence" value="ECO:0007669"/>
    <property type="project" value="UniProtKB-UniRule"/>
</dbReference>
<dbReference type="PANTHER" id="PTHR36118">
    <property type="entry name" value="ION-TRANSLOCATING OXIDOREDUCTASE COMPLEX SUBUNIT G"/>
    <property type="match status" value="1"/>
</dbReference>
<keyword evidence="2 6" id="KW-0597">Phosphoprotein</keyword>
<dbReference type="GO" id="GO:0005886">
    <property type="term" value="C:plasma membrane"/>
    <property type="evidence" value="ECO:0007669"/>
    <property type="project" value="UniProtKB-SubCell"/>
</dbReference>
<dbReference type="HAMAP" id="MF_00479">
    <property type="entry name" value="RsxG_RnfG"/>
    <property type="match status" value="1"/>
</dbReference>
<dbReference type="InterPro" id="IPR010209">
    <property type="entry name" value="Ion_transpt_RnfG/RsxG"/>
</dbReference>
<keyword evidence="6 7" id="KW-0812">Transmembrane</keyword>
<comment type="function">
    <text evidence="6">Part of a membrane-bound complex that couples electron transfer with translocation of ions across the membrane.</text>
</comment>
<feature type="transmembrane region" description="Helical" evidence="7">
    <location>
        <begin position="20"/>
        <end position="40"/>
    </location>
</feature>
<keyword evidence="6" id="KW-1278">Translocase</keyword>
<dbReference type="SMART" id="SM00900">
    <property type="entry name" value="FMN_bind"/>
    <property type="match status" value="1"/>
</dbReference>
<keyword evidence="6 7" id="KW-0472">Membrane</keyword>
<sequence>MANKPSQPPSPGPDNGTGIWRSAAALGLIAVLGTGVLALVHEVTRERIAEQEQRTMSRQLNEILDRRSYDNSLHEDVVTVRDATAFPGGQTVRVYRARRDGEPVAAVLWLGAPDGYNGWIDLLVGVTWDGVVTGVRVTWHNETPGLGDGIETARSDWVHAFAGRSLSDPPPARWKVRKEGGDFDQFTGATITPRAVVNAVARALAWFGEHRDTLFARPAEESAESAS</sequence>
<dbReference type="NCBIfam" id="NF002519">
    <property type="entry name" value="PRK01908.1"/>
    <property type="match status" value="1"/>
</dbReference>
<evidence type="ECO:0000256" key="1">
    <source>
        <dbReference type="ARBA" id="ARBA00022448"/>
    </source>
</evidence>
<dbReference type="AlphaFoldDB" id="A0AAW9R7V8"/>
<feature type="modified residue" description="FMN phosphoryl threonine" evidence="6">
    <location>
        <position position="190"/>
    </location>
</feature>
<evidence type="ECO:0000259" key="8">
    <source>
        <dbReference type="SMART" id="SM00900"/>
    </source>
</evidence>
<dbReference type="PIRSF" id="PIRSF006091">
    <property type="entry name" value="E_trnsport_RnfG"/>
    <property type="match status" value="1"/>
</dbReference>
<keyword evidence="1 6" id="KW-0813">Transport</keyword>
<evidence type="ECO:0000256" key="7">
    <source>
        <dbReference type="SAM" id="Phobius"/>
    </source>
</evidence>
<comment type="subunit">
    <text evidence="6">The complex is composed of six subunits: RnfA, RnfB, RnfC, RnfD, RnfE and RnfG.</text>
</comment>
<dbReference type="NCBIfam" id="TIGR01947">
    <property type="entry name" value="rnfG"/>
    <property type="match status" value="1"/>
</dbReference>
<evidence type="ECO:0000256" key="3">
    <source>
        <dbReference type="ARBA" id="ARBA00022630"/>
    </source>
</evidence>
<evidence type="ECO:0000256" key="4">
    <source>
        <dbReference type="ARBA" id="ARBA00022643"/>
    </source>
</evidence>
<reference evidence="9 10" key="1">
    <citation type="submission" date="2024-02" db="EMBL/GenBank/DDBJ databases">
        <title>A novel Wenzhouxiangellaceae bacterium, isolated from coastal sediments.</title>
        <authorList>
            <person name="Du Z.-J."/>
            <person name="Ye Y.-Q."/>
            <person name="Zhang X.-Y."/>
        </authorList>
    </citation>
    <scope>NUCLEOTIDE SEQUENCE [LARGE SCALE GENOMIC DNA]</scope>
    <source>
        <strain evidence="9 10">CH-27</strain>
    </source>
</reference>
<organism evidence="9 10">
    <name type="scientific">Elongatibacter sediminis</name>
    <dbReference type="NCBI Taxonomy" id="3119006"/>
    <lineage>
        <taxon>Bacteria</taxon>
        <taxon>Pseudomonadati</taxon>
        <taxon>Pseudomonadota</taxon>
        <taxon>Gammaproteobacteria</taxon>
        <taxon>Chromatiales</taxon>
        <taxon>Wenzhouxiangellaceae</taxon>
        <taxon>Elongatibacter</taxon>
    </lineage>
</organism>
<feature type="domain" description="FMN-binding" evidence="8">
    <location>
        <begin position="115"/>
        <end position="207"/>
    </location>
</feature>
<dbReference type="GO" id="GO:0010181">
    <property type="term" value="F:FMN binding"/>
    <property type="evidence" value="ECO:0007669"/>
    <property type="project" value="InterPro"/>
</dbReference>
<evidence type="ECO:0000256" key="2">
    <source>
        <dbReference type="ARBA" id="ARBA00022553"/>
    </source>
</evidence>
<keyword evidence="3 6" id="KW-0285">Flavoprotein</keyword>
<name>A0AAW9R7V8_9GAMM</name>
<dbReference type="EC" id="7.-.-.-" evidence="6"/>
<evidence type="ECO:0000313" key="9">
    <source>
        <dbReference type="EMBL" id="MEJ8567392.1"/>
    </source>
</evidence>
<keyword evidence="10" id="KW-1185">Reference proteome</keyword>
<comment type="subcellular location">
    <subcellularLocation>
        <location evidence="6">Cell inner membrane</location>
        <topology evidence="6">Single-pass membrane protein</topology>
    </subcellularLocation>
</comment>
<keyword evidence="4 6" id="KW-0288">FMN</keyword>
<comment type="similarity">
    <text evidence="6">Belongs to the RnfG family.</text>
</comment>
<dbReference type="EMBL" id="JAZHOG010000004">
    <property type="protein sequence ID" value="MEJ8567392.1"/>
    <property type="molecule type" value="Genomic_DNA"/>
</dbReference>
<dbReference type="PANTHER" id="PTHR36118:SF1">
    <property type="entry name" value="ION-TRANSLOCATING OXIDOREDUCTASE COMPLEX SUBUNIT G"/>
    <property type="match status" value="1"/>
</dbReference>
<proteinExistence type="inferred from homology"/>
<keyword evidence="6" id="KW-0997">Cell inner membrane</keyword>
<evidence type="ECO:0000256" key="5">
    <source>
        <dbReference type="ARBA" id="ARBA00022982"/>
    </source>
</evidence>
<accession>A0AAW9R7V8</accession>
<gene>
    <name evidence="9" type="primary">rsxG</name>
    <name evidence="6" type="synonym">rnfG</name>
    <name evidence="9" type="ORF">V3330_07105</name>
</gene>
<keyword evidence="6" id="KW-1003">Cell membrane</keyword>
<dbReference type="InterPro" id="IPR007329">
    <property type="entry name" value="FMN-bd"/>
</dbReference>
<keyword evidence="5 6" id="KW-0249">Electron transport</keyword>
<comment type="cofactor">
    <cofactor evidence="6">
        <name>FMN</name>
        <dbReference type="ChEBI" id="CHEBI:58210"/>
    </cofactor>
</comment>
<evidence type="ECO:0000256" key="6">
    <source>
        <dbReference type="HAMAP-Rule" id="MF_00479"/>
    </source>
</evidence>
<dbReference type="Pfam" id="PF04205">
    <property type="entry name" value="FMN_bind"/>
    <property type="match status" value="1"/>
</dbReference>
<evidence type="ECO:0000313" key="10">
    <source>
        <dbReference type="Proteomes" id="UP001359886"/>
    </source>
</evidence>
<dbReference type="Proteomes" id="UP001359886">
    <property type="component" value="Unassembled WGS sequence"/>
</dbReference>
<protein>
    <recommendedName>
        <fullName evidence="6">Ion-translocating oxidoreductase complex subunit G</fullName>
        <ecNumber evidence="6">7.-.-.-</ecNumber>
    </recommendedName>
    <alternativeName>
        <fullName evidence="6">Rnf electron transport complex subunit G</fullName>
    </alternativeName>
</protein>
<dbReference type="RefSeq" id="WP_354694717.1">
    <property type="nucleotide sequence ID" value="NZ_JAZHOG010000004.1"/>
</dbReference>
<keyword evidence="6 7" id="KW-1133">Transmembrane helix</keyword>
<dbReference type="GO" id="GO:0009055">
    <property type="term" value="F:electron transfer activity"/>
    <property type="evidence" value="ECO:0007669"/>
    <property type="project" value="InterPro"/>
</dbReference>